<protein>
    <submittedName>
        <fullName evidence="1">Uncharacterized protein</fullName>
    </submittedName>
</protein>
<evidence type="ECO:0000313" key="1">
    <source>
        <dbReference type="EMBL" id="GAA0184365.1"/>
    </source>
</evidence>
<comment type="caution">
    <text evidence="1">The sequence shown here is derived from an EMBL/GenBank/DDBJ whole genome shotgun (WGS) entry which is preliminary data.</text>
</comment>
<dbReference type="Proteomes" id="UP001454036">
    <property type="component" value="Unassembled WGS sequence"/>
</dbReference>
<reference evidence="1 2" key="1">
    <citation type="submission" date="2024-01" db="EMBL/GenBank/DDBJ databases">
        <title>The complete chloroplast genome sequence of Lithospermum erythrorhizon: insights into the phylogenetic relationship among Boraginaceae species and the maternal lineages of purple gromwells.</title>
        <authorList>
            <person name="Okada T."/>
            <person name="Watanabe K."/>
        </authorList>
    </citation>
    <scope>NUCLEOTIDE SEQUENCE [LARGE SCALE GENOMIC DNA]</scope>
</reference>
<dbReference type="AlphaFoldDB" id="A0AAV3RUR1"/>
<organism evidence="1 2">
    <name type="scientific">Lithospermum erythrorhizon</name>
    <name type="common">Purple gromwell</name>
    <name type="synonym">Lithospermum officinale var. erythrorhizon</name>
    <dbReference type="NCBI Taxonomy" id="34254"/>
    <lineage>
        <taxon>Eukaryota</taxon>
        <taxon>Viridiplantae</taxon>
        <taxon>Streptophyta</taxon>
        <taxon>Embryophyta</taxon>
        <taxon>Tracheophyta</taxon>
        <taxon>Spermatophyta</taxon>
        <taxon>Magnoliopsida</taxon>
        <taxon>eudicotyledons</taxon>
        <taxon>Gunneridae</taxon>
        <taxon>Pentapetalae</taxon>
        <taxon>asterids</taxon>
        <taxon>lamiids</taxon>
        <taxon>Boraginales</taxon>
        <taxon>Boraginaceae</taxon>
        <taxon>Boraginoideae</taxon>
        <taxon>Lithospermeae</taxon>
        <taxon>Lithospermum</taxon>
    </lineage>
</organism>
<proteinExistence type="predicted"/>
<sequence>MYISNHDNKVGRSATENDNQKKWCDLLTKGKASALTDNGVDDVAFLLGMPCLDWIQDPAVWEQYVRWKVCSAFPWEQGSGSVDVRGGGVSDFVPRAVWGGCKPLTGLVGQDVVDAERASEGGNRERPDTKSR</sequence>
<dbReference type="EMBL" id="BAABME010011838">
    <property type="protein sequence ID" value="GAA0184365.1"/>
    <property type="molecule type" value="Genomic_DNA"/>
</dbReference>
<keyword evidence="2" id="KW-1185">Reference proteome</keyword>
<accession>A0AAV3RUR1</accession>
<evidence type="ECO:0000313" key="2">
    <source>
        <dbReference type="Proteomes" id="UP001454036"/>
    </source>
</evidence>
<name>A0AAV3RUR1_LITER</name>
<gene>
    <name evidence="1" type="ORF">LIER_31653</name>
</gene>